<dbReference type="PROSITE" id="PS50897">
    <property type="entry name" value="CTLH"/>
    <property type="match status" value="1"/>
</dbReference>
<dbReference type="PROSITE" id="PS50896">
    <property type="entry name" value="LISH"/>
    <property type="match status" value="1"/>
</dbReference>
<reference evidence="4" key="1">
    <citation type="journal article" date="2024" name="IScience">
        <title>Strigolactones Initiate the Formation of Haustorium-like Structures in Castilleja.</title>
        <authorList>
            <person name="Buerger M."/>
            <person name="Peterson D."/>
            <person name="Chory J."/>
        </authorList>
    </citation>
    <scope>NUCLEOTIDE SEQUENCE [LARGE SCALE GENOMIC DNA]</scope>
</reference>
<gene>
    <name evidence="3" type="ORF">CASFOL_016396</name>
</gene>
<dbReference type="InterPro" id="IPR006595">
    <property type="entry name" value="CTLH_C"/>
</dbReference>
<organism evidence="3 4">
    <name type="scientific">Castilleja foliolosa</name>
    <dbReference type="NCBI Taxonomy" id="1961234"/>
    <lineage>
        <taxon>Eukaryota</taxon>
        <taxon>Viridiplantae</taxon>
        <taxon>Streptophyta</taxon>
        <taxon>Embryophyta</taxon>
        <taxon>Tracheophyta</taxon>
        <taxon>Spermatophyta</taxon>
        <taxon>Magnoliopsida</taxon>
        <taxon>eudicotyledons</taxon>
        <taxon>Gunneridae</taxon>
        <taxon>Pentapetalae</taxon>
        <taxon>asterids</taxon>
        <taxon>lamiids</taxon>
        <taxon>Lamiales</taxon>
        <taxon>Orobanchaceae</taxon>
        <taxon>Pedicularideae</taxon>
        <taxon>Castillejinae</taxon>
        <taxon>Castilleja</taxon>
    </lineage>
</organism>
<evidence type="ECO:0000259" key="1">
    <source>
        <dbReference type="PROSITE" id="PS50188"/>
    </source>
</evidence>
<feature type="domain" description="CTLH" evidence="2">
    <location>
        <begin position="332"/>
        <end position="390"/>
    </location>
</feature>
<dbReference type="EMBL" id="JAVIJP010000017">
    <property type="protein sequence ID" value="KAL3641428.1"/>
    <property type="molecule type" value="Genomic_DNA"/>
</dbReference>
<dbReference type="CDD" id="cd12885">
    <property type="entry name" value="SPRY_RanBP_like"/>
    <property type="match status" value="1"/>
</dbReference>
<dbReference type="Gene3D" id="2.60.120.920">
    <property type="match status" value="1"/>
</dbReference>
<dbReference type="InterPro" id="IPR044736">
    <property type="entry name" value="Gid1/RanBPM/SPLA_SPRY"/>
</dbReference>
<accession>A0ABD3DGH8</accession>
<comment type="caution">
    <text evidence="3">The sequence shown here is derived from an EMBL/GenBank/DDBJ whole genome shotgun (WGS) entry which is preliminary data.</text>
</comment>
<dbReference type="InterPro" id="IPR043136">
    <property type="entry name" value="B30.2/SPRY_sf"/>
</dbReference>
<dbReference type="Proteomes" id="UP001632038">
    <property type="component" value="Unassembled WGS sequence"/>
</dbReference>
<dbReference type="InterPro" id="IPR006594">
    <property type="entry name" value="LisH"/>
</dbReference>
<dbReference type="InterPro" id="IPR013320">
    <property type="entry name" value="ConA-like_dom_sf"/>
</dbReference>
<dbReference type="SUPFAM" id="SSF49899">
    <property type="entry name" value="Concanavalin A-like lectins/glucanases"/>
    <property type="match status" value="1"/>
</dbReference>
<evidence type="ECO:0000313" key="4">
    <source>
        <dbReference type="Proteomes" id="UP001632038"/>
    </source>
</evidence>
<protein>
    <recommendedName>
        <fullName evidence="5">Ran-binding protein 10</fullName>
    </recommendedName>
</protein>
<evidence type="ECO:0008006" key="5">
    <source>
        <dbReference type="Google" id="ProtNLM"/>
    </source>
</evidence>
<dbReference type="InterPro" id="IPR013144">
    <property type="entry name" value="CRA_dom"/>
</dbReference>
<dbReference type="Pfam" id="PF00622">
    <property type="entry name" value="SPRY"/>
    <property type="match status" value="1"/>
</dbReference>
<dbReference type="InterPro" id="IPR001870">
    <property type="entry name" value="B30.2/SPRY"/>
</dbReference>
<evidence type="ECO:0000313" key="3">
    <source>
        <dbReference type="EMBL" id="KAL3641428.1"/>
    </source>
</evidence>
<dbReference type="PANTHER" id="PTHR12864">
    <property type="entry name" value="RAN BINDING PROTEIN 9-RELATED"/>
    <property type="match status" value="1"/>
</dbReference>
<sequence>MSETPSQSQPPPAKDSIGSYFIEVWRHNSKTLALNPEMELEPDFEGEEREESPTELDATSSFGAVVMVGLDKLSLSYQAASSNGIEIGMVQANRPAPMKRLLYYFEIHVKNPGTMGCMIGFTTQNPRIPLQPGSNASSDFLFYRGPFGHSGPTFTTGDTGGCGINYATKEFFVTKNGILVDALYKDFKAPVFPTLTVTSPNEEVTVNFGKDPFLFDIKSSFDATIQSLELKTTLLQQPIDIIIYSCKKNKGIPDGKAYEAEQRAKLQLKIDNMCIPQPQDARLASHRIVQSYLQHYGYGETLKLFNIAAEINVPPNHVVPESCSNEEDSMYALDHRITLRQLIKSGDIDEALSLIRQWYPQIVQDDTSTICFLIHSQKFIELVRDGKLEEAIQYGRSEFDRFKKLSLVDDLIEDCAALLAYEQPETSSVGYLLRDTQRELVADAVNAMILSTNPNVKDSSVCKHSGLERLISRSVPVTWRRGP</sequence>
<name>A0ABD3DGH8_9LAMI</name>
<dbReference type="InterPro" id="IPR003877">
    <property type="entry name" value="SPRY_dom"/>
</dbReference>
<evidence type="ECO:0000259" key="2">
    <source>
        <dbReference type="PROSITE" id="PS50897"/>
    </source>
</evidence>
<keyword evidence="4" id="KW-1185">Reference proteome</keyword>
<proteinExistence type="predicted"/>
<dbReference type="InterPro" id="IPR050618">
    <property type="entry name" value="Ubq-SigPath_Reg"/>
</dbReference>
<dbReference type="PROSITE" id="PS50188">
    <property type="entry name" value="B302_SPRY"/>
    <property type="match status" value="1"/>
</dbReference>
<dbReference type="SMART" id="SM00757">
    <property type="entry name" value="CRA"/>
    <property type="match status" value="1"/>
</dbReference>
<dbReference type="AlphaFoldDB" id="A0ABD3DGH8"/>
<dbReference type="SMART" id="SM00668">
    <property type="entry name" value="CTLH"/>
    <property type="match status" value="1"/>
</dbReference>
<dbReference type="Pfam" id="PF10607">
    <property type="entry name" value="CTLH"/>
    <property type="match status" value="1"/>
</dbReference>
<feature type="domain" description="B30.2/SPRY" evidence="1">
    <location>
        <begin position="34"/>
        <end position="213"/>
    </location>
</feature>
<dbReference type="InterPro" id="IPR024964">
    <property type="entry name" value="CTLH/CRA"/>
</dbReference>